<name>A0A382D7H6_9ZZZZ</name>
<evidence type="ECO:0000313" key="1">
    <source>
        <dbReference type="EMBL" id="SVB34350.1"/>
    </source>
</evidence>
<dbReference type="AlphaFoldDB" id="A0A382D7H6"/>
<sequence length="196" mass="22998">MYKILFFLTLIYSPLTLANEQIKQFKIEGISLGDSAIDHFPGRDIVNNINHKYNRLNDKYHVSDIFQHHSFKKFDMVSLIIQSESEEVLFPISGMSGLIYYEKNIKDCYVEKENIVNELQSIFKDAKIEDPKILVHPDDPSGQSHYEETKLYFDWGFARVACYDMAKHINLDDALLIDIFYNEVDDWLQKTFQQNA</sequence>
<organism evidence="1">
    <name type="scientific">marine metagenome</name>
    <dbReference type="NCBI Taxonomy" id="408172"/>
    <lineage>
        <taxon>unclassified sequences</taxon>
        <taxon>metagenomes</taxon>
        <taxon>ecological metagenomes</taxon>
    </lineage>
</organism>
<protein>
    <submittedName>
        <fullName evidence="1">Uncharacterized protein</fullName>
    </submittedName>
</protein>
<reference evidence="1" key="1">
    <citation type="submission" date="2018-05" db="EMBL/GenBank/DDBJ databases">
        <authorList>
            <person name="Lanie J.A."/>
            <person name="Ng W.-L."/>
            <person name="Kazmierczak K.M."/>
            <person name="Andrzejewski T.M."/>
            <person name="Davidsen T.M."/>
            <person name="Wayne K.J."/>
            <person name="Tettelin H."/>
            <person name="Glass J.I."/>
            <person name="Rusch D."/>
            <person name="Podicherti R."/>
            <person name="Tsui H.-C.T."/>
            <person name="Winkler M.E."/>
        </authorList>
    </citation>
    <scope>NUCLEOTIDE SEQUENCE</scope>
</reference>
<proteinExistence type="predicted"/>
<accession>A0A382D7H6</accession>
<gene>
    <name evidence="1" type="ORF">METZ01_LOCUS187204</name>
</gene>
<dbReference type="EMBL" id="UINC01038003">
    <property type="protein sequence ID" value="SVB34350.1"/>
    <property type="molecule type" value="Genomic_DNA"/>
</dbReference>